<accession>A0A1G1ZMX4</accession>
<keyword evidence="1" id="KW-1133">Transmembrane helix</keyword>
<protein>
    <recommendedName>
        <fullName evidence="4">DUF4129 domain-containing protein</fullName>
    </recommendedName>
</protein>
<evidence type="ECO:0008006" key="4">
    <source>
        <dbReference type="Google" id="ProtNLM"/>
    </source>
</evidence>
<gene>
    <name evidence="2" type="ORF">A3A16_00645</name>
</gene>
<dbReference type="EMBL" id="MHJJ01000014">
    <property type="protein sequence ID" value="OGY65187.1"/>
    <property type="molecule type" value="Genomic_DNA"/>
</dbReference>
<feature type="transmembrane region" description="Helical" evidence="1">
    <location>
        <begin position="25"/>
        <end position="47"/>
    </location>
</feature>
<evidence type="ECO:0000313" key="3">
    <source>
        <dbReference type="Proteomes" id="UP000177942"/>
    </source>
</evidence>
<comment type="caution">
    <text evidence="2">The sequence shown here is derived from an EMBL/GenBank/DDBJ whole genome shotgun (WGS) entry which is preliminary data.</text>
</comment>
<sequence length="176" mass="20268">MTNKVIQFSIQASGIIGNFLDENLLWLRIVSFIISGLLLWGIIYCILGSSYLKTKTDQWMDFLGVGDVGRRRQLRGWRQIKKRLKTDEMTNWKLAIAEADKILDEIFKMSGLRGETTEDRFKQVAPTQLSNIEEIMQAHKLRDRVMREPDFVISQEEAGAAIAIYQKAFKKLGLLD</sequence>
<evidence type="ECO:0000256" key="1">
    <source>
        <dbReference type="SAM" id="Phobius"/>
    </source>
</evidence>
<dbReference type="STRING" id="1798407.A3A16_00645"/>
<keyword evidence="1" id="KW-0812">Transmembrane</keyword>
<proteinExistence type="predicted"/>
<dbReference type="AlphaFoldDB" id="A0A1G1ZMX4"/>
<dbReference type="Proteomes" id="UP000177942">
    <property type="component" value="Unassembled WGS sequence"/>
</dbReference>
<name>A0A1G1ZMX4_9BACT</name>
<evidence type="ECO:0000313" key="2">
    <source>
        <dbReference type="EMBL" id="OGY65187.1"/>
    </source>
</evidence>
<keyword evidence="1" id="KW-0472">Membrane</keyword>
<reference evidence="2 3" key="1">
    <citation type="journal article" date="2016" name="Nat. Commun.">
        <title>Thousands of microbial genomes shed light on interconnected biogeochemical processes in an aquifer system.</title>
        <authorList>
            <person name="Anantharaman K."/>
            <person name="Brown C.T."/>
            <person name="Hug L.A."/>
            <person name="Sharon I."/>
            <person name="Castelle C.J."/>
            <person name="Probst A.J."/>
            <person name="Thomas B.C."/>
            <person name="Singh A."/>
            <person name="Wilkins M.J."/>
            <person name="Karaoz U."/>
            <person name="Brodie E.L."/>
            <person name="Williams K.H."/>
            <person name="Hubbard S.S."/>
            <person name="Banfield J.F."/>
        </authorList>
    </citation>
    <scope>NUCLEOTIDE SEQUENCE [LARGE SCALE GENOMIC DNA]</scope>
</reference>
<organism evidence="2 3">
    <name type="scientific">Candidatus Harrisonbacteria bacterium RIFCSPLOWO2_01_FULL_44_18</name>
    <dbReference type="NCBI Taxonomy" id="1798407"/>
    <lineage>
        <taxon>Bacteria</taxon>
        <taxon>Candidatus Harrisoniibacteriota</taxon>
    </lineage>
</organism>